<dbReference type="InParanoid" id="A0A369J9W0"/>
<dbReference type="Proteomes" id="UP000076154">
    <property type="component" value="Unassembled WGS sequence"/>
</dbReference>
<dbReference type="AlphaFoldDB" id="A0A369J9W0"/>
<protein>
    <submittedName>
        <fullName evidence="1">Uncharacterized protein</fullName>
    </submittedName>
</protein>
<reference evidence="1" key="1">
    <citation type="submission" date="2018-04" db="EMBL/GenBank/DDBJ databases">
        <title>Whole genome sequencing of Hypsizygus marmoreus.</title>
        <authorList>
            <person name="Choi I.-G."/>
            <person name="Min B."/>
            <person name="Kim J.-G."/>
            <person name="Kim S."/>
            <person name="Oh Y.-L."/>
            <person name="Kong W.-S."/>
            <person name="Park H."/>
            <person name="Jeong J."/>
            <person name="Song E.-S."/>
        </authorList>
    </citation>
    <scope>NUCLEOTIDE SEQUENCE [LARGE SCALE GENOMIC DNA]</scope>
    <source>
        <strain evidence="1">51987-8</strain>
    </source>
</reference>
<sequence length="87" mass="10434">MYRTLIDNLAFAALLCSDRTSHQHEKDVLKRQQRRELCQKHRNLWCQEFRTYAARKNHHGFEETTVREFLQELGAASHDVTLQIKEH</sequence>
<comment type="caution">
    <text evidence="1">The sequence shown here is derived from an EMBL/GenBank/DDBJ whole genome shotgun (WGS) entry which is preliminary data.</text>
</comment>
<evidence type="ECO:0000313" key="1">
    <source>
        <dbReference type="EMBL" id="RDB16523.1"/>
    </source>
</evidence>
<dbReference type="EMBL" id="LUEZ02000124">
    <property type="protein sequence ID" value="RDB16523.1"/>
    <property type="molecule type" value="Genomic_DNA"/>
</dbReference>
<name>A0A369J9W0_HYPMA</name>
<gene>
    <name evidence="1" type="ORF">Hypma_002890</name>
</gene>
<evidence type="ECO:0000313" key="2">
    <source>
        <dbReference type="Proteomes" id="UP000076154"/>
    </source>
</evidence>
<proteinExistence type="predicted"/>
<organism evidence="1 2">
    <name type="scientific">Hypsizygus marmoreus</name>
    <name type="common">White beech mushroom</name>
    <name type="synonym">Agaricus marmoreus</name>
    <dbReference type="NCBI Taxonomy" id="39966"/>
    <lineage>
        <taxon>Eukaryota</taxon>
        <taxon>Fungi</taxon>
        <taxon>Dikarya</taxon>
        <taxon>Basidiomycota</taxon>
        <taxon>Agaricomycotina</taxon>
        <taxon>Agaricomycetes</taxon>
        <taxon>Agaricomycetidae</taxon>
        <taxon>Agaricales</taxon>
        <taxon>Tricholomatineae</taxon>
        <taxon>Lyophyllaceae</taxon>
        <taxon>Hypsizygus</taxon>
    </lineage>
</organism>
<keyword evidence="2" id="KW-1185">Reference proteome</keyword>
<accession>A0A369J9W0</accession>